<accession>A0A2P2IIF2</accession>
<reference evidence="1" key="1">
    <citation type="submission" date="2018-02" db="EMBL/GenBank/DDBJ databases">
        <title>Rhizophora mucronata_Transcriptome.</title>
        <authorList>
            <person name="Meera S.P."/>
            <person name="Sreeshan A."/>
            <person name="Augustine A."/>
        </authorList>
    </citation>
    <scope>NUCLEOTIDE SEQUENCE</scope>
    <source>
        <tissue evidence="1">Leaf</tissue>
    </source>
</reference>
<proteinExistence type="predicted"/>
<sequence length="33" mass="3706">MGPFMVILASIRQCMSAGMAYTTLRQQICGWQI</sequence>
<organism evidence="1">
    <name type="scientific">Rhizophora mucronata</name>
    <name type="common">Asiatic mangrove</name>
    <dbReference type="NCBI Taxonomy" id="61149"/>
    <lineage>
        <taxon>Eukaryota</taxon>
        <taxon>Viridiplantae</taxon>
        <taxon>Streptophyta</taxon>
        <taxon>Embryophyta</taxon>
        <taxon>Tracheophyta</taxon>
        <taxon>Spermatophyta</taxon>
        <taxon>Magnoliopsida</taxon>
        <taxon>eudicotyledons</taxon>
        <taxon>Gunneridae</taxon>
        <taxon>Pentapetalae</taxon>
        <taxon>rosids</taxon>
        <taxon>fabids</taxon>
        <taxon>Malpighiales</taxon>
        <taxon>Rhizophoraceae</taxon>
        <taxon>Rhizophora</taxon>
    </lineage>
</organism>
<dbReference type="AlphaFoldDB" id="A0A2P2IIF2"/>
<protein>
    <submittedName>
        <fullName evidence="1">Uncharacterized protein</fullName>
    </submittedName>
</protein>
<name>A0A2P2IIF2_RHIMU</name>
<evidence type="ECO:0000313" key="1">
    <source>
        <dbReference type="EMBL" id="MBW80995.1"/>
    </source>
</evidence>
<dbReference type="EMBL" id="GGEC01000512">
    <property type="protein sequence ID" value="MBW80995.1"/>
    <property type="molecule type" value="Transcribed_RNA"/>
</dbReference>